<dbReference type="AlphaFoldDB" id="A0A2K3D0M8"/>
<accession>A0A2K3D0M8</accession>
<evidence type="ECO:0000313" key="1">
    <source>
        <dbReference type="EMBL" id="PNW74086.1"/>
    </source>
</evidence>
<gene>
    <name evidence="1" type="ORF">CHLRE_13g584775v5</name>
</gene>
<proteinExistence type="predicted"/>
<evidence type="ECO:0000313" key="2">
    <source>
        <dbReference type="Proteomes" id="UP000006906"/>
    </source>
</evidence>
<keyword evidence="2" id="KW-1185">Reference proteome</keyword>
<name>A0A2K3D0M8_CHLRE</name>
<sequence>MEQAGVAAGEVFCNGIVGLMRARRRCDGVAAAVHAAPAATGMPSCWPHRQAQMSDRLCSWSPELKHSRQLVSLVCAAQAAPAALPAGTVDRLM</sequence>
<dbReference type="KEGG" id="cre:CHLRE_13g584775v5"/>
<dbReference type="Gramene" id="PNW74086">
    <property type="protein sequence ID" value="PNW74086"/>
    <property type="gene ID" value="CHLRE_13g584775v5"/>
</dbReference>
<protein>
    <submittedName>
        <fullName evidence="1">Uncharacterized protein</fullName>
    </submittedName>
</protein>
<dbReference type="RefSeq" id="XP_042917617.1">
    <property type="nucleotide sequence ID" value="XM_043069642.1"/>
</dbReference>
<reference evidence="1 2" key="1">
    <citation type="journal article" date="2007" name="Science">
        <title>The Chlamydomonas genome reveals the evolution of key animal and plant functions.</title>
        <authorList>
            <person name="Merchant S.S."/>
            <person name="Prochnik S.E."/>
            <person name="Vallon O."/>
            <person name="Harris E.H."/>
            <person name="Karpowicz S.J."/>
            <person name="Witman G.B."/>
            <person name="Terry A."/>
            <person name="Salamov A."/>
            <person name="Fritz-Laylin L.K."/>
            <person name="Marechal-Drouard L."/>
            <person name="Marshall W.F."/>
            <person name="Qu L.H."/>
            <person name="Nelson D.R."/>
            <person name="Sanderfoot A.A."/>
            <person name="Spalding M.H."/>
            <person name="Kapitonov V.V."/>
            <person name="Ren Q."/>
            <person name="Ferris P."/>
            <person name="Lindquist E."/>
            <person name="Shapiro H."/>
            <person name="Lucas S.M."/>
            <person name="Grimwood J."/>
            <person name="Schmutz J."/>
            <person name="Cardol P."/>
            <person name="Cerutti H."/>
            <person name="Chanfreau G."/>
            <person name="Chen C.L."/>
            <person name="Cognat V."/>
            <person name="Croft M.T."/>
            <person name="Dent R."/>
            <person name="Dutcher S."/>
            <person name="Fernandez E."/>
            <person name="Fukuzawa H."/>
            <person name="Gonzalez-Ballester D."/>
            <person name="Gonzalez-Halphen D."/>
            <person name="Hallmann A."/>
            <person name="Hanikenne M."/>
            <person name="Hippler M."/>
            <person name="Inwood W."/>
            <person name="Jabbari K."/>
            <person name="Kalanon M."/>
            <person name="Kuras R."/>
            <person name="Lefebvre P.A."/>
            <person name="Lemaire S.D."/>
            <person name="Lobanov A.V."/>
            <person name="Lohr M."/>
            <person name="Manuell A."/>
            <person name="Meier I."/>
            <person name="Mets L."/>
            <person name="Mittag M."/>
            <person name="Mittelmeier T."/>
            <person name="Moroney J.V."/>
            <person name="Moseley J."/>
            <person name="Napoli C."/>
            <person name="Nedelcu A.M."/>
            <person name="Niyogi K."/>
            <person name="Novoselov S.V."/>
            <person name="Paulsen I.T."/>
            <person name="Pazour G."/>
            <person name="Purton S."/>
            <person name="Ral J.P."/>
            <person name="Riano-Pachon D.M."/>
            <person name="Riekhof W."/>
            <person name="Rymarquis L."/>
            <person name="Schroda M."/>
            <person name="Stern D."/>
            <person name="Umen J."/>
            <person name="Willows R."/>
            <person name="Wilson N."/>
            <person name="Zimmer S.L."/>
            <person name="Allmer J."/>
            <person name="Balk J."/>
            <person name="Bisova K."/>
            <person name="Chen C.J."/>
            <person name="Elias M."/>
            <person name="Gendler K."/>
            <person name="Hauser C."/>
            <person name="Lamb M.R."/>
            <person name="Ledford H."/>
            <person name="Long J.C."/>
            <person name="Minagawa J."/>
            <person name="Page M.D."/>
            <person name="Pan J."/>
            <person name="Pootakham W."/>
            <person name="Roje S."/>
            <person name="Rose A."/>
            <person name="Stahlberg E."/>
            <person name="Terauchi A.M."/>
            <person name="Yang P."/>
            <person name="Ball S."/>
            <person name="Bowler C."/>
            <person name="Dieckmann C.L."/>
            <person name="Gladyshev V.N."/>
            <person name="Green P."/>
            <person name="Jorgensen R."/>
            <person name="Mayfield S."/>
            <person name="Mueller-Roeber B."/>
            <person name="Rajamani S."/>
            <person name="Sayre R.T."/>
            <person name="Brokstein P."/>
            <person name="Dubchak I."/>
            <person name="Goodstein D."/>
            <person name="Hornick L."/>
            <person name="Huang Y.W."/>
            <person name="Jhaveri J."/>
            <person name="Luo Y."/>
            <person name="Martinez D."/>
            <person name="Ngau W.C."/>
            <person name="Otillar B."/>
            <person name="Poliakov A."/>
            <person name="Porter A."/>
            <person name="Szajkowski L."/>
            <person name="Werner G."/>
            <person name="Zhou K."/>
            <person name="Grigoriev I.V."/>
            <person name="Rokhsar D.S."/>
            <person name="Grossman A.R."/>
        </authorList>
    </citation>
    <scope>NUCLEOTIDE SEQUENCE [LARGE SCALE GENOMIC DNA]</scope>
    <source>
        <strain evidence="2">CC-503</strain>
    </source>
</reference>
<dbReference type="Proteomes" id="UP000006906">
    <property type="component" value="Chromosome 13"/>
</dbReference>
<dbReference type="EMBL" id="CM008974">
    <property type="protein sequence ID" value="PNW74086.1"/>
    <property type="molecule type" value="Genomic_DNA"/>
</dbReference>
<dbReference type="GeneID" id="66056033"/>
<organism evidence="1 2">
    <name type="scientific">Chlamydomonas reinhardtii</name>
    <name type="common">Chlamydomonas smithii</name>
    <dbReference type="NCBI Taxonomy" id="3055"/>
    <lineage>
        <taxon>Eukaryota</taxon>
        <taxon>Viridiplantae</taxon>
        <taxon>Chlorophyta</taxon>
        <taxon>core chlorophytes</taxon>
        <taxon>Chlorophyceae</taxon>
        <taxon>CS clade</taxon>
        <taxon>Chlamydomonadales</taxon>
        <taxon>Chlamydomonadaceae</taxon>
        <taxon>Chlamydomonas</taxon>
    </lineage>
</organism>
<dbReference type="InParanoid" id="A0A2K3D0M8"/>